<evidence type="ECO:0000256" key="3">
    <source>
        <dbReference type="SAM" id="SignalP"/>
    </source>
</evidence>
<dbReference type="GeneID" id="20641235"/>
<dbReference type="SUPFAM" id="SSF54695">
    <property type="entry name" value="POZ domain"/>
    <property type="match status" value="1"/>
</dbReference>
<dbReference type="KEGG" id="psoj:PHYSODRAFT_295333"/>
<evidence type="ECO:0000313" key="6">
    <source>
        <dbReference type="Proteomes" id="UP000002640"/>
    </source>
</evidence>
<dbReference type="Proteomes" id="UP000002640">
    <property type="component" value="Unassembled WGS sequence"/>
</dbReference>
<dbReference type="InParanoid" id="G4YNS3"/>
<evidence type="ECO:0000313" key="5">
    <source>
        <dbReference type="EMBL" id="EGZ30578.1"/>
    </source>
</evidence>
<reference evidence="5 6" key="1">
    <citation type="journal article" date="2006" name="Science">
        <title>Phytophthora genome sequences uncover evolutionary origins and mechanisms of pathogenesis.</title>
        <authorList>
            <person name="Tyler B.M."/>
            <person name="Tripathy S."/>
            <person name="Zhang X."/>
            <person name="Dehal P."/>
            <person name="Jiang R.H."/>
            <person name="Aerts A."/>
            <person name="Arredondo F.D."/>
            <person name="Baxter L."/>
            <person name="Bensasson D."/>
            <person name="Beynon J.L."/>
            <person name="Chapman J."/>
            <person name="Damasceno C.M."/>
            <person name="Dorrance A.E."/>
            <person name="Dou D."/>
            <person name="Dickerman A.W."/>
            <person name="Dubchak I.L."/>
            <person name="Garbelotto M."/>
            <person name="Gijzen M."/>
            <person name="Gordon S.G."/>
            <person name="Govers F."/>
            <person name="Grunwald N.J."/>
            <person name="Huang W."/>
            <person name="Ivors K.L."/>
            <person name="Jones R.W."/>
            <person name="Kamoun S."/>
            <person name="Krampis K."/>
            <person name="Lamour K.H."/>
            <person name="Lee M.K."/>
            <person name="McDonald W.H."/>
            <person name="Medina M."/>
            <person name="Meijer H.J."/>
            <person name="Nordberg E.K."/>
            <person name="Maclean D.J."/>
            <person name="Ospina-Giraldo M.D."/>
            <person name="Morris P.F."/>
            <person name="Phuntumart V."/>
            <person name="Putnam N.H."/>
            <person name="Rash S."/>
            <person name="Rose J.K."/>
            <person name="Sakihama Y."/>
            <person name="Salamov A.A."/>
            <person name="Savidor A."/>
            <person name="Scheuring C.F."/>
            <person name="Smith B.M."/>
            <person name="Sobral B.W."/>
            <person name="Terry A."/>
            <person name="Torto-Alalibo T.A."/>
            <person name="Win J."/>
            <person name="Xu Z."/>
            <person name="Zhang H."/>
            <person name="Grigoriev I.V."/>
            <person name="Rokhsar D.S."/>
            <person name="Boore J.L."/>
        </authorList>
    </citation>
    <scope>NUCLEOTIDE SEQUENCE [LARGE SCALE GENOMIC DNA]</scope>
    <source>
        <strain evidence="5 6">P6497</strain>
    </source>
</reference>
<dbReference type="EMBL" id="JH159151">
    <property type="protein sequence ID" value="EGZ30578.1"/>
    <property type="molecule type" value="Genomic_DNA"/>
</dbReference>
<feature type="signal peptide" evidence="3">
    <location>
        <begin position="1"/>
        <end position="15"/>
    </location>
</feature>
<evidence type="ECO:0000259" key="4">
    <source>
        <dbReference type="PROSITE" id="PS50097"/>
    </source>
</evidence>
<accession>G4YNS3</accession>
<dbReference type="SMART" id="SM00225">
    <property type="entry name" value="BTB"/>
    <property type="match status" value="1"/>
</dbReference>
<dbReference type="PROSITE" id="PS50097">
    <property type="entry name" value="BTB"/>
    <property type="match status" value="1"/>
</dbReference>
<dbReference type="STRING" id="1094619.G4YNS3"/>
<protein>
    <recommendedName>
        <fullName evidence="4">BTB domain-containing protein</fullName>
    </recommendedName>
</protein>
<feature type="chain" id="PRO_5011977229" description="BTB domain-containing protein" evidence="3">
    <location>
        <begin position="16"/>
        <end position="537"/>
    </location>
</feature>
<keyword evidence="3" id="KW-0732">Signal</keyword>
<feature type="domain" description="BTB" evidence="4">
    <location>
        <begin position="374"/>
        <end position="448"/>
    </location>
</feature>
<dbReference type="InterPro" id="IPR011333">
    <property type="entry name" value="SKP1/BTB/POZ_sf"/>
</dbReference>
<dbReference type="Gene3D" id="3.30.710.10">
    <property type="entry name" value="Potassium Channel Kv1.1, Chain A"/>
    <property type="match status" value="1"/>
</dbReference>
<dbReference type="RefSeq" id="XP_009517853.1">
    <property type="nucleotide sequence ID" value="XM_009519558.1"/>
</dbReference>
<evidence type="ECO:0000256" key="2">
    <source>
        <dbReference type="ARBA" id="ARBA00022737"/>
    </source>
</evidence>
<dbReference type="AlphaFoldDB" id="G4YNS3"/>
<dbReference type="Gene3D" id="1.25.40.420">
    <property type="match status" value="1"/>
</dbReference>
<dbReference type="InterPro" id="IPR015915">
    <property type="entry name" value="Kelch-typ_b-propeller"/>
</dbReference>
<name>G4YNS3_PHYSP</name>
<dbReference type="InterPro" id="IPR000210">
    <property type="entry name" value="BTB/POZ_dom"/>
</dbReference>
<dbReference type="SUPFAM" id="SSF117281">
    <property type="entry name" value="Kelch motif"/>
    <property type="match status" value="1"/>
</dbReference>
<keyword evidence="1" id="KW-0880">Kelch repeat</keyword>
<dbReference type="Pfam" id="PF00651">
    <property type="entry name" value="BTB"/>
    <property type="match status" value="1"/>
</dbReference>
<sequence length="537" mass="59560">MTLVCLLAPIVLCHGLGACSSCGPAMSRTERILRSFPGRYRPSILQKAVSAVMSSSVATASWVDVPYAVDHRAACYFRGGFNSCAVRGDSLYVFGDLETLYEFSFPRKTRSVVPCCGQALKPRQSYAGFLYNDRFYVFGGLTSNSDILSYHFGTRTWNVVVVNSGKQPAANCPSARGLTSVELYRFEFVVSGVVQNGKWVLVGGQNDTYNKGFILDLGTIAGVSSVVNRSLNACYCTELLRWSSFTIMAKWGQPDVHAIRLTVARSSSVLVFGGREDPEHPAGFYNWIHELDVDAKSWFPVYCSNSPALSRGFVGGVYNDNVIVFQARTYKSVGLCYKQLQLNNGANLETISTSSSKRPSATYLKSLEDKPDFSDVTIKVGGTEIFGHKNLCMRYQSFKTLIQTEVLDTYWWQGQENPLPTIEITDISRATFLLVLEYVYSGHVDVSSYAAIELFVAADRFEIETLKQLCANKVRQSLTVETAAEILKLADKHHAVELQNECAEMIIANFEVVSKSQAFQDLLLTNASLVLEIMKQR</sequence>
<keyword evidence="6" id="KW-1185">Reference proteome</keyword>
<evidence type="ECO:0000256" key="1">
    <source>
        <dbReference type="ARBA" id="ARBA00022441"/>
    </source>
</evidence>
<organism evidence="5 6">
    <name type="scientific">Phytophthora sojae (strain P6497)</name>
    <name type="common">Soybean stem and root rot agent</name>
    <name type="synonym">Phytophthora megasperma f. sp. glycines</name>
    <dbReference type="NCBI Taxonomy" id="1094619"/>
    <lineage>
        <taxon>Eukaryota</taxon>
        <taxon>Sar</taxon>
        <taxon>Stramenopiles</taxon>
        <taxon>Oomycota</taxon>
        <taxon>Peronosporomycetes</taxon>
        <taxon>Peronosporales</taxon>
        <taxon>Peronosporaceae</taxon>
        <taxon>Phytophthora</taxon>
    </lineage>
</organism>
<dbReference type="PANTHER" id="PTHR24413">
    <property type="entry name" value="SPECKLE-TYPE POZ PROTEIN"/>
    <property type="match status" value="1"/>
</dbReference>
<dbReference type="Gene3D" id="2.120.10.80">
    <property type="entry name" value="Kelch-type beta propeller"/>
    <property type="match status" value="1"/>
</dbReference>
<gene>
    <name evidence="5" type="ORF">PHYSODRAFT_295333</name>
</gene>
<dbReference type="CDD" id="cd14733">
    <property type="entry name" value="BACK"/>
    <property type="match status" value="1"/>
</dbReference>
<proteinExistence type="predicted"/>
<keyword evidence="2" id="KW-0677">Repeat</keyword>